<name>A0A8W7P8H0_ANOCL</name>
<evidence type="ECO:0000313" key="2">
    <source>
        <dbReference type="EnsemblMetazoa" id="ACOM027678-PA.1"/>
    </source>
</evidence>
<protein>
    <submittedName>
        <fullName evidence="2">Uncharacterized protein</fullName>
    </submittedName>
</protein>
<dbReference type="AlphaFoldDB" id="A0A8W7P8H0"/>
<dbReference type="EnsemblMetazoa" id="ACOM027678-RA">
    <property type="protein sequence ID" value="ACOM027678-PA.1"/>
    <property type="gene ID" value="ACOM027678"/>
</dbReference>
<feature type="region of interest" description="Disordered" evidence="1">
    <location>
        <begin position="40"/>
        <end position="119"/>
    </location>
</feature>
<feature type="compositionally biased region" description="Polar residues" evidence="1">
    <location>
        <begin position="151"/>
        <end position="166"/>
    </location>
</feature>
<evidence type="ECO:0000256" key="1">
    <source>
        <dbReference type="SAM" id="MobiDB-lite"/>
    </source>
</evidence>
<feature type="compositionally biased region" description="Basic and acidic residues" evidence="1">
    <location>
        <begin position="40"/>
        <end position="65"/>
    </location>
</feature>
<proteinExistence type="predicted"/>
<sequence length="305" mass="31982">MADPAAHSMKADEMNVMMMVEPTASITAPIASDTINCLRDQQERDGIDGGVHNPREGAAPKHDQLVGHQSHRQHAAAVRQQSAHVNRPGPEPDDQALDEHGVDGGGGGAEGHTEAGEPNPVVVPPLLVSAEKSDIIKPTVVIVATQPTLVSPTSSPMAGPFGSTSMPVRMVQPRASSTGRRRPQRERSRSLTEAITGAKSSPASDGVAQIMVMTVCGRPMPSRIGATSAVSVAVLIAPGVVELGKALPTVEHSLEYFILGEAFLLLTICDAVRAATRENMLAEKMTTTFVSTASIILPIASEMMS</sequence>
<feature type="region of interest" description="Disordered" evidence="1">
    <location>
        <begin position="151"/>
        <end position="202"/>
    </location>
</feature>
<accession>A0A8W7P8H0</accession>
<dbReference type="Proteomes" id="UP000075882">
    <property type="component" value="Unassembled WGS sequence"/>
</dbReference>
<organism evidence="2">
    <name type="scientific">Anopheles coluzzii</name>
    <name type="common">African malaria mosquito</name>
    <dbReference type="NCBI Taxonomy" id="1518534"/>
    <lineage>
        <taxon>Eukaryota</taxon>
        <taxon>Metazoa</taxon>
        <taxon>Ecdysozoa</taxon>
        <taxon>Arthropoda</taxon>
        <taxon>Hexapoda</taxon>
        <taxon>Insecta</taxon>
        <taxon>Pterygota</taxon>
        <taxon>Neoptera</taxon>
        <taxon>Endopterygota</taxon>
        <taxon>Diptera</taxon>
        <taxon>Nematocera</taxon>
        <taxon>Culicoidea</taxon>
        <taxon>Culicidae</taxon>
        <taxon>Anophelinae</taxon>
        <taxon>Anopheles</taxon>
    </lineage>
</organism>
<reference evidence="2" key="1">
    <citation type="submission" date="2022-08" db="UniProtKB">
        <authorList>
            <consortium name="EnsemblMetazoa"/>
        </authorList>
    </citation>
    <scope>IDENTIFICATION</scope>
</reference>